<keyword evidence="1" id="KW-0436">Ligase</keyword>
<organism evidence="1 2">
    <name type="scientific">Moelleriella libera RCEF 2490</name>
    <dbReference type="NCBI Taxonomy" id="1081109"/>
    <lineage>
        <taxon>Eukaryota</taxon>
        <taxon>Fungi</taxon>
        <taxon>Dikarya</taxon>
        <taxon>Ascomycota</taxon>
        <taxon>Pezizomycotina</taxon>
        <taxon>Sordariomycetes</taxon>
        <taxon>Hypocreomycetidae</taxon>
        <taxon>Hypocreales</taxon>
        <taxon>Clavicipitaceae</taxon>
        <taxon>Moelleriella</taxon>
    </lineage>
</organism>
<dbReference type="EMBL" id="AZGY01000001">
    <property type="protein sequence ID" value="OAA33525.1"/>
    <property type="molecule type" value="Genomic_DNA"/>
</dbReference>
<dbReference type="OrthoDB" id="2967263at2759"/>
<accession>A0A166RRX7</accession>
<proteinExistence type="predicted"/>
<dbReference type="InterPro" id="IPR009097">
    <property type="entry name" value="Cyclic_Pdiesterase"/>
</dbReference>
<keyword evidence="2" id="KW-1185">Reference proteome</keyword>
<evidence type="ECO:0000313" key="1">
    <source>
        <dbReference type="EMBL" id="OAA33525.1"/>
    </source>
</evidence>
<dbReference type="Proteomes" id="UP000078544">
    <property type="component" value="Unassembled WGS sequence"/>
</dbReference>
<dbReference type="SUPFAM" id="SSF55144">
    <property type="entry name" value="LigT-like"/>
    <property type="match status" value="1"/>
</dbReference>
<gene>
    <name evidence="1" type="ORF">AAL_00990</name>
</gene>
<dbReference type="GO" id="GO:0016874">
    <property type="term" value="F:ligase activity"/>
    <property type="evidence" value="ECO:0007669"/>
    <property type="project" value="UniProtKB-KW"/>
</dbReference>
<dbReference type="Gene3D" id="3.90.1140.10">
    <property type="entry name" value="Cyclic phosphodiesterase"/>
    <property type="match status" value="1"/>
</dbReference>
<reference evidence="1 2" key="1">
    <citation type="journal article" date="2016" name="Genome Biol. Evol.">
        <title>Divergent and convergent evolution of fungal pathogenicity.</title>
        <authorList>
            <person name="Shang Y."/>
            <person name="Xiao G."/>
            <person name="Zheng P."/>
            <person name="Cen K."/>
            <person name="Zhan S."/>
            <person name="Wang C."/>
        </authorList>
    </citation>
    <scope>NUCLEOTIDE SEQUENCE [LARGE SCALE GENOMIC DNA]</scope>
    <source>
        <strain evidence="1 2">RCEF 2490</strain>
    </source>
</reference>
<sequence length="331" mass="36557">MTSAAEANDRLEDLSGIVLQPGENPYLALIRACHDNATEIQTLYAVHRTKRNAQQKAKFLAAAAAAAAGHGGGVGDGGGWQGLVIDQTILRLERPLTEPGFRDERNCLVFWARPPDHVVRLAAKLQALLQATAPGLWLMPTHKMHMTALEVAFSKTPPEIAALVERLRPAMPDITSYTYRHRTRLVKPMVSHDTSAVAVSFLPAAGEAKLSPDPADGVAQHDDFTYHHLRRDLFDKVRDAGLQVESRYQVPSAHITLGRFLDEADHDTPDKRRRWVSAIDEINAWLEREVWDAEDGPFVGEWLVGQERGLDARAGTLWYGGGRTVLLGEGF</sequence>
<comment type="caution">
    <text evidence="1">The sequence shown here is derived from an EMBL/GenBank/DDBJ whole genome shotgun (WGS) entry which is preliminary data.</text>
</comment>
<dbReference type="AlphaFoldDB" id="A0A166RRX7"/>
<dbReference type="STRING" id="1081109.A0A166RRX7"/>
<name>A0A166RRX7_9HYPO</name>
<protein>
    <submittedName>
        <fullName evidence="1">RNA ligase/cyclic nucleotide phosphodiesterase</fullName>
    </submittedName>
</protein>
<evidence type="ECO:0000313" key="2">
    <source>
        <dbReference type="Proteomes" id="UP000078544"/>
    </source>
</evidence>